<evidence type="ECO:0000256" key="1">
    <source>
        <dbReference type="SAM" id="MobiDB-lite"/>
    </source>
</evidence>
<proteinExistence type="predicted"/>
<evidence type="ECO:0000256" key="2">
    <source>
        <dbReference type="SAM" id="Phobius"/>
    </source>
</evidence>
<keyword evidence="2" id="KW-0812">Transmembrane</keyword>
<evidence type="ECO:0000313" key="3">
    <source>
        <dbReference type="EMBL" id="GGO42763.1"/>
    </source>
</evidence>
<organism evidence="3 4">
    <name type="scientific">Streptomyces daqingensis</name>
    <dbReference type="NCBI Taxonomy" id="1472640"/>
    <lineage>
        <taxon>Bacteria</taxon>
        <taxon>Bacillati</taxon>
        <taxon>Actinomycetota</taxon>
        <taxon>Actinomycetes</taxon>
        <taxon>Kitasatosporales</taxon>
        <taxon>Streptomycetaceae</taxon>
        <taxon>Streptomyces</taxon>
    </lineage>
</organism>
<dbReference type="RefSeq" id="WP_189035297.1">
    <property type="nucleotide sequence ID" value="NZ_BMMP01000001.1"/>
</dbReference>
<comment type="caution">
    <text evidence="3">The sequence shown here is derived from an EMBL/GenBank/DDBJ whole genome shotgun (WGS) entry which is preliminary data.</text>
</comment>
<dbReference type="Pfam" id="PF13576">
    <property type="entry name" value="Pentapeptide_3"/>
    <property type="match status" value="3"/>
</dbReference>
<name>A0ABQ2LSX5_9ACTN</name>
<evidence type="ECO:0000313" key="4">
    <source>
        <dbReference type="Proteomes" id="UP000631535"/>
    </source>
</evidence>
<accession>A0ABQ2LSX5</accession>
<feature type="transmembrane region" description="Helical" evidence="2">
    <location>
        <begin position="614"/>
        <end position="634"/>
    </location>
</feature>
<feature type="region of interest" description="Disordered" evidence="1">
    <location>
        <begin position="433"/>
        <end position="453"/>
    </location>
</feature>
<dbReference type="InterPro" id="IPR001646">
    <property type="entry name" value="5peptide_repeat"/>
</dbReference>
<gene>
    <name evidence="3" type="ORF">GCM10012287_04400</name>
</gene>
<evidence type="ECO:0008006" key="5">
    <source>
        <dbReference type="Google" id="ProtNLM"/>
    </source>
</evidence>
<reference evidence="4" key="1">
    <citation type="journal article" date="2019" name="Int. J. Syst. Evol. Microbiol.">
        <title>The Global Catalogue of Microorganisms (GCM) 10K type strain sequencing project: providing services to taxonomists for standard genome sequencing and annotation.</title>
        <authorList>
            <consortium name="The Broad Institute Genomics Platform"/>
            <consortium name="The Broad Institute Genome Sequencing Center for Infectious Disease"/>
            <person name="Wu L."/>
            <person name="Ma J."/>
        </authorList>
    </citation>
    <scope>NUCLEOTIDE SEQUENCE [LARGE SCALE GENOMIC DNA]</scope>
    <source>
        <strain evidence="4">CGMCC 4.7178</strain>
    </source>
</reference>
<dbReference type="EMBL" id="BMMP01000001">
    <property type="protein sequence ID" value="GGO42763.1"/>
    <property type="molecule type" value="Genomic_DNA"/>
</dbReference>
<dbReference type="Gene3D" id="2.160.20.80">
    <property type="entry name" value="E3 ubiquitin-protein ligase SopA"/>
    <property type="match status" value="2"/>
</dbReference>
<protein>
    <recommendedName>
        <fullName evidence="5">Pentapeptide repeat-containing protein</fullName>
    </recommendedName>
</protein>
<dbReference type="Proteomes" id="UP000631535">
    <property type="component" value="Unassembled WGS sequence"/>
</dbReference>
<sequence length="729" mass="79130">MTANSEPEYPHCGRGAGDADPVGCRGRLVVRSRPADGGIGFGLFDACLAHLDDSDRHAYLSSLGPGSTLDHRGTTIDAALLESLWQPLRSSPNEPVSVGTARFDGAVFEGAVRFRRVIFTGRATFNGARFRGQAKFDGATFEGDARFEGAQFVGDAEFDYAKFDSEAAFDEARFDGGAWFDEATFTSRASFSRARFEGRTMFGRAKFEDRTRFEEASFGDHAVFRNANFKGYVGAHGARFNGDSRFTEAQFSGGADFGEVSFQGVADFTGAAVDGHAWFGSAAFEREVVLSETVFTGYADFGGTTFKDQAWFGGAQFGGSTRFVGATFKERATFTGAAFGGDAGFEGATFEGNAAFRRALFEAAPQLGPLECRKAVDLSAAVFAVAVTIDIAAEHVSCSRTRWASTAVLRLRRAEVDLSDAVLEYPVSVATTTAPASSRDDEENTSRPSAVPEPPVRVLSLRGVDASHLVLADVDLSECRFAGTIRLDQLRLHGCCRLAVTPSRWFRRGLLPVRCTSRQTLAEEHDWRAAQGRAGAGWRTGPSDGAPVEPAALASVYRELRKGFEDAKNEPGAADFYYGEMEMRRHDRHSSGAERVLLWLYWAVSGYGLRASRALGWLLGAMAVTVLLMVLWGLPQADPKPESTGSVEGERITMTTDTPNPVNPQGPLLERLSGDRFEPAIRVVFNSTVFRSSGKELTTFGTYTEMFSRLTEPVLLGLALLAVRNRVKR</sequence>
<keyword evidence="2" id="KW-1133">Transmembrane helix</keyword>
<keyword evidence="4" id="KW-1185">Reference proteome</keyword>
<keyword evidence="2" id="KW-0472">Membrane</keyword>